<dbReference type="KEGG" id="sutt:SUTMEG_08880"/>
<feature type="transmembrane region" description="Helical" evidence="1">
    <location>
        <begin position="143"/>
        <end position="163"/>
    </location>
</feature>
<dbReference type="Proteomes" id="UP000271003">
    <property type="component" value="Chromosome"/>
</dbReference>
<feature type="transmembrane region" description="Helical" evidence="1">
    <location>
        <begin position="40"/>
        <end position="60"/>
    </location>
</feature>
<keyword evidence="1" id="KW-1133">Transmembrane helix</keyword>
<protein>
    <submittedName>
        <fullName evidence="2">Uncharacterized protein</fullName>
    </submittedName>
</protein>
<keyword evidence="1" id="KW-0812">Transmembrane</keyword>
<feature type="transmembrane region" description="Helical" evidence="1">
    <location>
        <begin position="13"/>
        <end position="33"/>
    </location>
</feature>
<sequence length="182" mass="18662">MQSQTSRWTAQELVVLGVFAAAAKISSLLIALAGGGMNPVMLILKNLVFTTLLVVLLTKVPKSGTLLLFTAVTMLVSLLLLGGSIALIPAAFIGAAAGEIAGKLAGGFGRLRGVIAAVAAYDLVSKSFSLGVAYLFLRESPGLMQVVIPIVGVSYLGCLLGLWGGKNSVAELRHAGLIRGGE</sequence>
<dbReference type="RefSeq" id="WP_120176649.1">
    <property type="nucleotide sequence ID" value="NZ_AP018786.1"/>
</dbReference>
<name>A0A2Z6IBJ6_9BURK</name>
<evidence type="ECO:0000256" key="1">
    <source>
        <dbReference type="SAM" id="Phobius"/>
    </source>
</evidence>
<keyword evidence="3" id="KW-1185">Reference proteome</keyword>
<dbReference type="EMBL" id="AP018786">
    <property type="protein sequence ID" value="BBF22997.1"/>
    <property type="molecule type" value="Genomic_DNA"/>
</dbReference>
<dbReference type="OrthoDB" id="5421299at2"/>
<organism evidence="2 3">
    <name type="scientific">Sutterella megalosphaeroides</name>
    <dbReference type="NCBI Taxonomy" id="2494234"/>
    <lineage>
        <taxon>Bacteria</taxon>
        <taxon>Pseudomonadati</taxon>
        <taxon>Pseudomonadota</taxon>
        <taxon>Betaproteobacteria</taxon>
        <taxon>Burkholderiales</taxon>
        <taxon>Sutterellaceae</taxon>
        <taxon>Sutterella</taxon>
    </lineage>
</organism>
<accession>A0A2Z6IBJ6</accession>
<dbReference type="AlphaFoldDB" id="A0A2Z6IBJ6"/>
<proteinExistence type="predicted"/>
<feature type="transmembrane region" description="Helical" evidence="1">
    <location>
        <begin position="66"/>
        <end position="93"/>
    </location>
</feature>
<reference evidence="2 3" key="1">
    <citation type="journal article" date="2018" name="Int. J. Syst. Evol. Microbiol.">
        <title>Mesosutterella multiformis gen. nov., sp. nov., a member of the family Sutterellaceae and Sutterella megalosphaeroides sp. nov., isolated from human faeces.</title>
        <authorList>
            <person name="Sakamoto M."/>
            <person name="Ikeyama N."/>
            <person name="Kunihiro T."/>
            <person name="Iino T."/>
            <person name="Yuki M."/>
            <person name="Ohkuma M."/>
        </authorList>
    </citation>
    <scope>NUCLEOTIDE SEQUENCE [LARGE SCALE GENOMIC DNA]</scope>
    <source>
        <strain evidence="2 3">6FBBBH3</strain>
    </source>
</reference>
<keyword evidence="1" id="KW-0472">Membrane</keyword>
<evidence type="ECO:0000313" key="2">
    <source>
        <dbReference type="EMBL" id="BBF22997.1"/>
    </source>
</evidence>
<gene>
    <name evidence="2" type="ORF">SUTMEG_08880</name>
</gene>
<evidence type="ECO:0000313" key="3">
    <source>
        <dbReference type="Proteomes" id="UP000271003"/>
    </source>
</evidence>